<protein>
    <submittedName>
        <fullName evidence="2">Nematode cuticle collagen N-terminal domain-containing protein</fullName>
    </submittedName>
</protein>
<keyword evidence="1" id="KW-1185">Reference proteome</keyword>
<evidence type="ECO:0000313" key="1">
    <source>
        <dbReference type="Proteomes" id="UP000887569"/>
    </source>
</evidence>
<dbReference type="AlphaFoldDB" id="A0A915AEH0"/>
<dbReference type="WBParaSite" id="PgR006_g179_t03">
    <property type="protein sequence ID" value="PgR006_g179_t03"/>
    <property type="gene ID" value="PgR006_g179"/>
</dbReference>
<name>A0A915AEH0_PARUN</name>
<proteinExistence type="predicted"/>
<organism evidence="1 2">
    <name type="scientific">Parascaris univalens</name>
    <name type="common">Nematode worm</name>
    <dbReference type="NCBI Taxonomy" id="6257"/>
    <lineage>
        <taxon>Eukaryota</taxon>
        <taxon>Metazoa</taxon>
        <taxon>Ecdysozoa</taxon>
        <taxon>Nematoda</taxon>
        <taxon>Chromadorea</taxon>
        <taxon>Rhabditida</taxon>
        <taxon>Spirurina</taxon>
        <taxon>Ascaridomorpha</taxon>
        <taxon>Ascaridoidea</taxon>
        <taxon>Ascarididae</taxon>
        <taxon>Parascaris</taxon>
    </lineage>
</organism>
<reference evidence="2" key="1">
    <citation type="submission" date="2022-11" db="UniProtKB">
        <authorList>
            <consortium name="WormBaseParasite"/>
        </authorList>
    </citation>
    <scope>IDENTIFICATION</scope>
</reference>
<sequence length="169" mass="19359">MVAPAIVGCPVLRDHQELLEQMANPASPDRQEWTALSVERDLEDQLDQQACLDQRGRRDPQEPQVILVLPEYLDPRESQVHQALLDNVVSLDRPDHRDHRAKMHSIAHVRRELCRCLSEQRLHKPSSTRLDHSSLPPSNHLFTFFSTRLSEPHKSISSISIFTSHLGKS</sequence>
<evidence type="ECO:0000313" key="2">
    <source>
        <dbReference type="WBParaSite" id="PgR006_g179_t03"/>
    </source>
</evidence>
<dbReference type="Proteomes" id="UP000887569">
    <property type="component" value="Unplaced"/>
</dbReference>
<accession>A0A915AEH0</accession>